<reference evidence="1 2" key="1">
    <citation type="submission" date="2008-10" db="EMBL/GenBank/DDBJ databases">
        <title>Draft genome sequence of Parabacteroides johnsonii (DSM 18315).</title>
        <authorList>
            <person name="Sudarsanam P."/>
            <person name="Ley R."/>
            <person name="Guruge J."/>
            <person name="Turnbaugh P.J."/>
            <person name="Mahowald M."/>
            <person name="Liep D."/>
            <person name="Gordon J."/>
        </authorList>
    </citation>
    <scope>NUCLEOTIDE SEQUENCE [LARGE SCALE GENOMIC DNA]</scope>
    <source>
        <strain evidence="1 2">DSM 18315</strain>
    </source>
</reference>
<organism evidence="1 2">
    <name type="scientific">Parabacteroides johnsonii DSM 18315</name>
    <dbReference type="NCBI Taxonomy" id="537006"/>
    <lineage>
        <taxon>Bacteria</taxon>
        <taxon>Pseudomonadati</taxon>
        <taxon>Bacteroidota</taxon>
        <taxon>Bacteroidia</taxon>
        <taxon>Bacteroidales</taxon>
        <taxon>Tannerellaceae</taxon>
        <taxon>Parabacteroides</taxon>
    </lineage>
</organism>
<accession>B7B951</accession>
<dbReference type="EMBL" id="ABYH01000153">
    <property type="protein sequence ID" value="EEC97042.1"/>
    <property type="molecule type" value="Genomic_DNA"/>
</dbReference>
<name>B7B951_9BACT</name>
<dbReference type="HOGENOM" id="CLU_3219694_0_0_10"/>
<dbReference type="Proteomes" id="UP000005510">
    <property type="component" value="Unassembled WGS sequence"/>
</dbReference>
<dbReference type="AlphaFoldDB" id="B7B951"/>
<evidence type="ECO:0000313" key="1">
    <source>
        <dbReference type="EMBL" id="EEC97042.1"/>
    </source>
</evidence>
<reference evidence="1 2" key="2">
    <citation type="submission" date="2008-10" db="EMBL/GenBank/DDBJ databases">
        <authorList>
            <person name="Fulton L."/>
            <person name="Clifton S."/>
            <person name="Fulton B."/>
            <person name="Xu J."/>
            <person name="Minx P."/>
            <person name="Pepin K.H."/>
            <person name="Johnson M."/>
            <person name="Bhonagiri V."/>
            <person name="Nash W.E."/>
            <person name="Mardis E.R."/>
            <person name="Wilson R.K."/>
        </authorList>
    </citation>
    <scope>NUCLEOTIDE SEQUENCE [LARGE SCALE GENOMIC DNA]</scope>
    <source>
        <strain evidence="1 2">DSM 18315</strain>
    </source>
</reference>
<evidence type="ECO:0000313" key="2">
    <source>
        <dbReference type="Proteomes" id="UP000005510"/>
    </source>
</evidence>
<gene>
    <name evidence="1" type="ORF">PRABACTJOHN_01553</name>
</gene>
<proteinExistence type="predicted"/>
<protein>
    <submittedName>
        <fullName evidence="1">Uncharacterized protein</fullName>
    </submittedName>
</protein>
<comment type="caution">
    <text evidence="1">The sequence shown here is derived from an EMBL/GenBank/DDBJ whole genome shotgun (WGS) entry which is preliminary data.</text>
</comment>
<sequence length="44" mass="5298">MASTALHKFFFFILIKNKIIILFIERYFLVSRFLAHSLQIDHQS</sequence>